<dbReference type="PANTHER" id="PTHR43072:SF23">
    <property type="entry name" value="UPF0039 PROTEIN C11D3.02C"/>
    <property type="match status" value="1"/>
</dbReference>
<protein>
    <submittedName>
        <fullName evidence="4">Phosphinothricin acetyltransferase</fullName>
    </submittedName>
</protein>
<evidence type="ECO:0000256" key="2">
    <source>
        <dbReference type="ARBA" id="ARBA00023315"/>
    </source>
</evidence>
<evidence type="ECO:0000313" key="4">
    <source>
        <dbReference type="EMBL" id="PXV68385.1"/>
    </source>
</evidence>
<evidence type="ECO:0000313" key="5">
    <source>
        <dbReference type="Proteomes" id="UP000248330"/>
    </source>
</evidence>
<dbReference type="GO" id="GO:0016747">
    <property type="term" value="F:acyltransferase activity, transferring groups other than amino-acyl groups"/>
    <property type="evidence" value="ECO:0007669"/>
    <property type="project" value="InterPro"/>
</dbReference>
<dbReference type="SUPFAM" id="SSF55729">
    <property type="entry name" value="Acyl-CoA N-acyltransferases (Nat)"/>
    <property type="match status" value="1"/>
</dbReference>
<organism evidence="4 5">
    <name type="scientific">Sinimarinibacterium flocculans</name>
    <dbReference type="NCBI Taxonomy" id="985250"/>
    <lineage>
        <taxon>Bacteria</taxon>
        <taxon>Pseudomonadati</taxon>
        <taxon>Pseudomonadota</taxon>
        <taxon>Gammaproteobacteria</taxon>
        <taxon>Nevskiales</taxon>
        <taxon>Nevskiaceae</taxon>
        <taxon>Sinimarinibacterium</taxon>
    </lineage>
</organism>
<dbReference type="InterPro" id="IPR016181">
    <property type="entry name" value="Acyl_CoA_acyltransferase"/>
</dbReference>
<dbReference type="InterPro" id="IPR000182">
    <property type="entry name" value="GNAT_dom"/>
</dbReference>
<dbReference type="NCBIfam" id="NF040504">
    <property type="entry name" value="resist_ArsN1b"/>
    <property type="match status" value="1"/>
</dbReference>
<evidence type="ECO:0000259" key="3">
    <source>
        <dbReference type="PROSITE" id="PS51186"/>
    </source>
</evidence>
<evidence type="ECO:0000256" key="1">
    <source>
        <dbReference type="ARBA" id="ARBA00022679"/>
    </source>
</evidence>
<dbReference type="PROSITE" id="PS51186">
    <property type="entry name" value="GNAT"/>
    <property type="match status" value="1"/>
</dbReference>
<keyword evidence="2" id="KW-0012">Acyltransferase</keyword>
<keyword evidence="1 4" id="KW-0808">Transferase</keyword>
<name>A0A318E8Z2_9GAMM</name>
<proteinExistence type="predicted"/>
<gene>
    <name evidence="4" type="ORF">C8D93_10480</name>
</gene>
<dbReference type="Proteomes" id="UP000248330">
    <property type="component" value="Unassembled WGS sequence"/>
</dbReference>
<dbReference type="EMBL" id="QICN01000004">
    <property type="protein sequence ID" value="PXV68385.1"/>
    <property type="molecule type" value="Genomic_DNA"/>
</dbReference>
<dbReference type="Gene3D" id="3.40.630.30">
    <property type="match status" value="1"/>
</dbReference>
<dbReference type="AlphaFoldDB" id="A0A318E8Z2"/>
<keyword evidence="5" id="KW-1185">Reference proteome</keyword>
<sequence length="173" mass="18779">MGQVKPEGVQATGVRAARPADADALAQIYNHYIRETVVTFEEAPLDAPAMAARLQETTAVSLPWLVAEAGGAVIGYAYASRWKGRCAYRYSVESTVYLDPARTGGGVGTRLYAALLDELRARSLHAVIGGIALPNPASVALHEKLGFCKVAHFEEVGFKFGRWIDVGYWQLRI</sequence>
<feature type="domain" description="N-acetyltransferase" evidence="3">
    <location>
        <begin position="12"/>
        <end position="173"/>
    </location>
</feature>
<accession>A0A318E8Z2</accession>
<comment type="caution">
    <text evidence="4">The sequence shown here is derived from an EMBL/GenBank/DDBJ whole genome shotgun (WGS) entry which is preliminary data.</text>
</comment>
<dbReference type="OrthoDB" id="5459937at2"/>
<dbReference type="RefSeq" id="WP_110264888.1">
    <property type="nucleotide sequence ID" value="NZ_CAKZQT010000022.1"/>
</dbReference>
<dbReference type="PANTHER" id="PTHR43072">
    <property type="entry name" value="N-ACETYLTRANSFERASE"/>
    <property type="match status" value="1"/>
</dbReference>
<dbReference type="CDD" id="cd04301">
    <property type="entry name" value="NAT_SF"/>
    <property type="match status" value="1"/>
</dbReference>
<reference evidence="4 5" key="1">
    <citation type="submission" date="2018-04" db="EMBL/GenBank/DDBJ databases">
        <title>Genomic Encyclopedia of Type Strains, Phase IV (KMG-IV): sequencing the most valuable type-strain genomes for metagenomic binning, comparative biology and taxonomic classification.</title>
        <authorList>
            <person name="Goeker M."/>
        </authorList>
    </citation>
    <scope>NUCLEOTIDE SEQUENCE [LARGE SCALE GENOMIC DNA]</scope>
    <source>
        <strain evidence="4 5">DSM 104150</strain>
    </source>
</reference>
<dbReference type="Pfam" id="PF13420">
    <property type="entry name" value="Acetyltransf_4"/>
    <property type="match status" value="1"/>
</dbReference>